<organism evidence="1">
    <name type="scientific">uncultured bacterium A1Q1_fos_568</name>
    <dbReference type="NCBI Taxonomy" id="1256586"/>
    <lineage>
        <taxon>Bacteria</taxon>
        <taxon>environmental samples</taxon>
    </lineage>
</organism>
<name>L7VUR6_9BACT</name>
<accession>L7VUR6</accession>
<sequence>MDRWAIVAGVVVVALAGAREIVRWRGRRWQKSGPRGDR</sequence>
<protein>
    <submittedName>
        <fullName evidence="1">Uncharacterized protein</fullName>
    </submittedName>
</protein>
<reference evidence="1" key="1">
    <citation type="submission" date="2012-09" db="EMBL/GenBank/DDBJ databases">
        <title>Metagenomic Characterization of a Microbial Community in Wastewater Detects High Levels of Antibiotic Resistance.</title>
        <authorList>
            <person name="Abrams M."/>
            <person name="Caldwell A."/>
            <person name="Vandaei E."/>
            <person name="Lee W."/>
            <person name="Perrott J."/>
            <person name="Khan S.Y."/>
            <person name="Ta J."/>
            <person name="Romero D."/>
            <person name="Nguyen V."/>
            <person name="Pourmand N."/>
            <person name="Ouverney C.C."/>
        </authorList>
    </citation>
    <scope>NUCLEOTIDE SEQUENCE</scope>
</reference>
<dbReference type="AlphaFoldDB" id="L7VUR6"/>
<proteinExistence type="predicted"/>
<evidence type="ECO:0000313" key="1">
    <source>
        <dbReference type="EMBL" id="AGC71214.1"/>
    </source>
</evidence>
<dbReference type="EMBL" id="JX649865">
    <property type="protein sequence ID" value="AGC71214.1"/>
    <property type="molecule type" value="Genomic_DNA"/>
</dbReference>